<feature type="compositionally biased region" description="Low complexity" evidence="1">
    <location>
        <begin position="326"/>
        <end position="335"/>
    </location>
</feature>
<feature type="compositionally biased region" description="Polar residues" evidence="1">
    <location>
        <begin position="218"/>
        <end position="229"/>
    </location>
</feature>
<dbReference type="AlphaFoldDB" id="A0A8J4YGE2"/>
<feature type="compositionally biased region" description="Low complexity" evidence="1">
    <location>
        <begin position="386"/>
        <end position="402"/>
    </location>
</feature>
<evidence type="ECO:0000313" key="3">
    <source>
        <dbReference type="Proteomes" id="UP000770661"/>
    </source>
</evidence>
<sequence length="602" mass="63549">MPWSCFGKKDKKAGDAAEKYSSGDGGDGGVQEAVCAPAQAPAPTHAPAPAQTQPAPATPPTPVTPTAGDPRLRPEDDPDKASRRRDVVASFYSDQCELIGFKATGSRPPSAVAGGAHGEGPAATSSLRSSALSRADLAIKRREFFKDLAVNDLNSSRYGSSEPSWRLVDSGALTTPRRPHHHDGPHHHTLPLQARYGGLVLRPVTSPAKGTSDPDLRMTTNGHSGNTYEQWADHSHAPEEEPLLGGGGHQDHVVYHAEAGGEEPRLSRQQSDGDQPLPAVPVTPPVTPATTPPLLPPRAQPFTPSFPSHDQPPAPDSPLEEAATHSEGGSSSSSSRLAVHQQYVQQVSVPSDDERLGEGSCILIEEAFREEPRSHGETAGQDVPYTTTAPGPAPHQAAQHAQQHSREQPTTPPPSPRRGSLPEEDEEWEVVERHTGEAALDAYQDLTRPTSSPETSAPGSPLQPRQMTEVAAPPDHHQDPFHPQQGSEDREEEARLSPTIVACIPKGASTQDTDPPTPSPPNTPPAHRSPPSSPEEIRPPAPTTLPGKGDPAIPSPPGVTCGVEVSSPLEDDGLGSDIDDALSSLECLTEEGNSEKRATAST</sequence>
<feature type="region of interest" description="Disordered" evidence="1">
    <location>
        <begin position="205"/>
        <end position="581"/>
    </location>
</feature>
<dbReference type="EMBL" id="JACEEZ010003972">
    <property type="protein sequence ID" value="KAG0726802.1"/>
    <property type="molecule type" value="Genomic_DNA"/>
</dbReference>
<feature type="compositionally biased region" description="Basic and acidic residues" evidence="1">
    <location>
        <begin position="366"/>
        <end position="376"/>
    </location>
</feature>
<keyword evidence="3" id="KW-1185">Reference proteome</keyword>
<dbReference type="OrthoDB" id="10598350at2759"/>
<evidence type="ECO:0000313" key="2">
    <source>
        <dbReference type="EMBL" id="KAG0726802.1"/>
    </source>
</evidence>
<proteinExistence type="predicted"/>
<dbReference type="Proteomes" id="UP000770661">
    <property type="component" value="Unassembled WGS sequence"/>
</dbReference>
<reference evidence="2" key="1">
    <citation type="submission" date="2020-07" db="EMBL/GenBank/DDBJ databases">
        <title>The High-quality genome of the commercially important snow crab, Chionoecetes opilio.</title>
        <authorList>
            <person name="Jeong J.-H."/>
            <person name="Ryu S."/>
        </authorList>
    </citation>
    <scope>NUCLEOTIDE SEQUENCE</scope>
    <source>
        <strain evidence="2">MADBK_172401_WGS</strain>
        <tissue evidence="2">Digestive gland</tissue>
    </source>
</reference>
<feature type="region of interest" description="Disordered" evidence="1">
    <location>
        <begin position="1"/>
        <end position="87"/>
    </location>
</feature>
<organism evidence="2 3">
    <name type="scientific">Chionoecetes opilio</name>
    <name type="common">Atlantic snow crab</name>
    <name type="synonym">Cancer opilio</name>
    <dbReference type="NCBI Taxonomy" id="41210"/>
    <lineage>
        <taxon>Eukaryota</taxon>
        <taxon>Metazoa</taxon>
        <taxon>Ecdysozoa</taxon>
        <taxon>Arthropoda</taxon>
        <taxon>Crustacea</taxon>
        <taxon>Multicrustacea</taxon>
        <taxon>Malacostraca</taxon>
        <taxon>Eumalacostraca</taxon>
        <taxon>Eucarida</taxon>
        <taxon>Decapoda</taxon>
        <taxon>Pleocyemata</taxon>
        <taxon>Brachyura</taxon>
        <taxon>Eubrachyura</taxon>
        <taxon>Majoidea</taxon>
        <taxon>Majidae</taxon>
        <taxon>Chionoecetes</taxon>
    </lineage>
</organism>
<feature type="compositionally biased region" description="Pro residues" evidence="1">
    <location>
        <begin position="278"/>
        <end position="299"/>
    </location>
</feature>
<feature type="compositionally biased region" description="Low complexity" evidence="1">
    <location>
        <begin position="122"/>
        <end position="131"/>
    </location>
</feature>
<comment type="caution">
    <text evidence="2">The sequence shown here is derived from an EMBL/GenBank/DDBJ whole genome shotgun (WGS) entry which is preliminary data.</text>
</comment>
<feature type="compositionally biased region" description="Polar residues" evidence="1">
    <location>
        <begin position="447"/>
        <end position="466"/>
    </location>
</feature>
<name>A0A8J4YGE2_CHIOP</name>
<feature type="compositionally biased region" description="Acidic residues" evidence="1">
    <location>
        <begin position="569"/>
        <end position="580"/>
    </location>
</feature>
<feature type="region of interest" description="Disordered" evidence="1">
    <location>
        <begin position="102"/>
        <end position="131"/>
    </location>
</feature>
<evidence type="ECO:0000256" key="1">
    <source>
        <dbReference type="SAM" id="MobiDB-lite"/>
    </source>
</evidence>
<gene>
    <name evidence="2" type="ORF">GWK47_035852</name>
</gene>
<accession>A0A8J4YGE2</accession>
<feature type="compositionally biased region" description="Low complexity" evidence="1">
    <location>
        <begin position="36"/>
        <end position="55"/>
    </location>
</feature>
<feature type="compositionally biased region" description="Basic and acidic residues" evidence="1">
    <location>
        <begin position="70"/>
        <end position="87"/>
    </location>
</feature>
<protein>
    <submittedName>
        <fullName evidence="2">Uncharacterized protein</fullName>
    </submittedName>
</protein>
<feature type="compositionally biased region" description="Pro residues" evidence="1">
    <location>
        <begin position="515"/>
        <end position="543"/>
    </location>
</feature>